<keyword evidence="3" id="KW-1003">Cell membrane</keyword>
<feature type="transmembrane region" description="Helical" evidence="9">
    <location>
        <begin position="137"/>
        <end position="161"/>
    </location>
</feature>
<dbReference type="CDD" id="cd06582">
    <property type="entry name" value="TM_PBP1_LivH_like"/>
    <property type="match status" value="1"/>
</dbReference>
<dbReference type="STRING" id="658167.SAMN04488135_102260"/>
<protein>
    <submittedName>
        <fullName evidence="10">Branched-chain amino acid transport system permease protein</fullName>
    </submittedName>
</protein>
<evidence type="ECO:0000256" key="8">
    <source>
        <dbReference type="ARBA" id="ARBA00037998"/>
    </source>
</evidence>
<feature type="transmembrane region" description="Helical" evidence="9">
    <location>
        <begin position="261"/>
        <end position="278"/>
    </location>
</feature>
<evidence type="ECO:0000313" key="10">
    <source>
        <dbReference type="EMBL" id="SHH12825.1"/>
    </source>
</evidence>
<evidence type="ECO:0000256" key="5">
    <source>
        <dbReference type="ARBA" id="ARBA00022970"/>
    </source>
</evidence>
<dbReference type="PANTHER" id="PTHR11795">
    <property type="entry name" value="BRANCHED-CHAIN AMINO ACID TRANSPORT SYSTEM PERMEASE PROTEIN LIVH"/>
    <property type="match status" value="1"/>
</dbReference>
<feature type="transmembrane region" description="Helical" evidence="9">
    <location>
        <begin position="223"/>
        <end position="249"/>
    </location>
</feature>
<keyword evidence="5" id="KW-0029">Amino-acid transport</keyword>
<feature type="transmembrane region" description="Helical" evidence="9">
    <location>
        <begin position="190"/>
        <end position="211"/>
    </location>
</feature>
<evidence type="ECO:0000256" key="2">
    <source>
        <dbReference type="ARBA" id="ARBA00022448"/>
    </source>
</evidence>
<dbReference type="InterPro" id="IPR052157">
    <property type="entry name" value="BCAA_transport_permease"/>
</dbReference>
<feature type="transmembrane region" description="Helical" evidence="9">
    <location>
        <begin position="61"/>
        <end position="80"/>
    </location>
</feature>
<evidence type="ECO:0000256" key="6">
    <source>
        <dbReference type="ARBA" id="ARBA00022989"/>
    </source>
</evidence>
<dbReference type="AlphaFoldDB" id="A0A1M5QF64"/>
<evidence type="ECO:0000256" key="9">
    <source>
        <dbReference type="SAM" id="Phobius"/>
    </source>
</evidence>
<evidence type="ECO:0000313" key="11">
    <source>
        <dbReference type="Proteomes" id="UP000184226"/>
    </source>
</evidence>
<dbReference type="GO" id="GO:0022857">
    <property type="term" value="F:transmembrane transporter activity"/>
    <property type="evidence" value="ECO:0007669"/>
    <property type="project" value="InterPro"/>
</dbReference>
<comment type="subcellular location">
    <subcellularLocation>
        <location evidence="1">Cell membrane</location>
        <topology evidence="1">Multi-pass membrane protein</topology>
    </subcellularLocation>
</comment>
<keyword evidence="11" id="KW-1185">Reference proteome</keyword>
<evidence type="ECO:0000256" key="3">
    <source>
        <dbReference type="ARBA" id="ARBA00022475"/>
    </source>
</evidence>
<organism evidence="10 11">
    <name type="scientific">Pollutimonas bauzanensis</name>
    <dbReference type="NCBI Taxonomy" id="658167"/>
    <lineage>
        <taxon>Bacteria</taxon>
        <taxon>Pseudomonadati</taxon>
        <taxon>Pseudomonadota</taxon>
        <taxon>Betaproteobacteria</taxon>
        <taxon>Burkholderiales</taxon>
        <taxon>Alcaligenaceae</taxon>
        <taxon>Pollutimonas</taxon>
    </lineage>
</organism>
<evidence type="ECO:0000256" key="4">
    <source>
        <dbReference type="ARBA" id="ARBA00022692"/>
    </source>
</evidence>
<dbReference type="Pfam" id="PF02653">
    <property type="entry name" value="BPD_transp_2"/>
    <property type="match status" value="1"/>
</dbReference>
<sequence>MIVWIDAIIQGILVGGLYALFAMGLSLMFGIMRLVNVAHGDMVILMSFIGLMAVEKLGLQPFAAMAVVVPVAFSIGYLLQRGILNFTIGKDPLPSLIVTFGISIMIQNLLLEFFSADTRAISASGLESRSITITDNLAAGVLPLIVFGSAVLLTIGLQWLFGNTSMGRAFRATSDDHGAAVLMGINNAHIYALATAIAVGILGIAGIFHGMRTTFSPTDGPAQLIYAFEAVIIGGIGSFWGTLAGGVLLGIAQSIGSRLDPGWGVLVGHVVFVAILLFKPDGFFPRTR</sequence>
<keyword evidence="2" id="KW-0813">Transport</keyword>
<name>A0A1M5QF64_9BURK</name>
<dbReference type="GO" id="GO:0006865">
    <property type="term" value="P:amino acid transport"/>
    <property type="evidence" value="ECO:0007669"/>
    <property type="project" value="UniProtKB-KW"/>
</dbReference>
<gene>
    <name evidence="10" type="ORF">SAMN04488135_102260</name>
</gene>
<reference evidence="10 11" key="1">
    <citation type="submission" date="2016-11" db="EMBL/GenBank/DDBJ databases">
        <authorList>
            <person name="Jaros S."/>
            <person name="Januszkiewicz K."/>
            <person name="Wedrychowicz H."/>
        </authorList>
    </citation>
    <scope>NUCLEOTIDE SEQUENCE [LARGE SCALE GENOMIC DNA]</scope>
    <source>
        <strain evidence="10 11">CGMCC 1.10190</strain>
    </source>
</reference>
<dbReference type="GO" id="GO:0005886">
    <property type="term" value="C:plasma membrane"/>
    <property type="evidence" value="ECO:0007669"/>
    <property type="project" value="UniProtKB-SubCell"/>
</dbReference>
<evidence type="ECO:0000256" key="1">
    <source>
        <dbReference type="ARBA" id="ARBA00004651"/>
    </source>
</evidence>
<evidence type="ECO:0000256" key="7">
    <source>
        <dbReference type="ARBA" id="ARBA00023136"/>
    </source>
</evidence>
<keyword evidence="7 9" id="KW-0472">Membrane</keyword>
<feature type="transmembrane region" description="Helical" evidence="9">
    <location>
        <begin position="92"/>
        <end position="116"/>
    </location>
</feature>
<dbReference type="PANTHER" id="PTHR11795:SF445">
    <property type="entry name" value="AMINO ACID ABC TRANSPORTER PERMEASE PROTEIN"/>
    <property type="match status" value="1"/>
</dbReference>
<keyword evidence="4 9" id="KW-0812">Transmembrane</keyword>
<dbReference type="InterPro" id="IPR001851">
    <property type="entry name" value="ABC_transp_permease"/>
</dbReference>
<accession>A0A1M5QF64</accession>
<dbReference type="EMBL" id="FQXE01000002">
    <property type="protein sequence ID" value="SHH12825.1"/>
    <property type="molecule type" value="Genomic_DNA"/>
</dbReference>
<keyword evidence="6 9" id="KW-1133">Transmembrane helix</keyword>
<feature type="transmembrane region" description="Helical" evidence="9">
    <location>
        <begin position="12"/>
        <end position="31"/>
    </location>
</feature>
<dbReference type="Proteomes" id="UP000184226">
    <property type="component" value="Unassembled WGS sequence"/>
</dbReference>
<proteinExistence type="inferred from homology"/>
<comment type="similarity">
    <text evidence="8">Belongs to the binding-protein-dependent transport system permease family. LivHM subfamily.</text>
</comment>